<evidence type="ECO:0000259" key="8">
    <source>
        <dbReference type="PROSITE" id="PS51925"/>
    </source>
</evidence>
<dbReference type="CDD" id="cd15568">
    <property type="entry name" value="PHD5_NSD"/>
    <property type="match status" value="1"/>
</dbReference>
<dbReference type="PROSITE" id="PS50829">
    <property type="entry name" value="GYF"/>
    <property type="match status" value="1"/>
</dbReference>
<evidence type="ECO:0000313" key="10">
    <source>
        <dbReference type="Proteomes" id="UP001222027"/>
    </source>
</evidence>
<evidence type="ECO:0000256" key="3">
    <source>
        <dbReference type="ARBA" id="ARBA00022833"/>
    </source>
</evidence>
<dbReference type="GO" id="GO:0003677">
    <property type="term" value="F:DNA binding"/>
    <property type="evidence" value="ECO:0007669"/>
    <property type="project" value="UniProtKB-KW"/>
</dbReference>
<dbReference type="Proteomes" id="UP001222027">
    <property type="component" value="Unassembled WGS sequence"/>
</dbReference>
<dbReference type="InterPro" id="IPR003121">
    <property type="entry name" value="SWIB_MDM2_domain"/>
</dbReference>
<sequence>MEPEDRDNRVVNFPCPTDCSSLPPPSQDDDGGDATAVGACVIDEPHLLRSPFAYEAAAAEETLPKRKRGRPRKAHVAGGRKPTSKGVEEVCFVCYGGGDLQVCDRRGCLKVYHPTCVNRDQAFFHSQSRWECGWHSCSICKKAATYKCYTCTYSLCKGCIREARYFGVRGSKGFCETCYRTTIMIESNGESNEEKGRLDFDNRSNLEYLFNVYWLTLKGKLSLTLEELGNAKDTWKGSGTSVYNEETSDELIDANDDEEASSDNSLGCDDGSNSSRNKFGGHSRKPTDVEGLADNEKKSLSEDSEWATPELLVLVAHMKNGDKSVMSQFDVQALLLEYIKQNKLRDPHRKSQIVCDARLYNLFGKARVGHFEMLKLLESHFLIKEASQASTHDNQGGTIDSQSGQTDAEEYNNVTGIVSEKRQKTRKRVETEPQFNLEDYAAIDVHNINLIYLRRSLMEDLINDDTFSKKVVGSFVRIRISGAAGQKQDMYRLVPVMGTHVVAEKYKVGKKKLDIAVEILNLDKIEILSINALSNQEFTEEECKRLRQSIKCGLISRLTVGDVLQKAKVLQEVRVKDWLESEKSRLGHLRDRASETGRRKELRKCIEKLQVLSTPEEHQRRVNEVPEIHVDPNMDPNYESLEEEADIDREDADYFIRSRKIKGKELLSPHKGGSISNYHAAKDSSASWLSNRNTQVVDTEDKIEAVVSPGDRKNEAPWSDGNVGWNSLGTPKEHAHLTKLEANVWNSKALSNEVPLASNISGGEKVWHYQDPSGRIQGPFSMMQLHKWSSTGYFPQCLRIWLTSQKQEDSVLLTDVLPKILKDSQQEPQLTCYSQHANLAGATAHTRQERNVGWRGNKNPGLVELKQNDSHYIGNQSDVIISAGGCSVSDAVRYAPQAANYSGPNRELMTHHEGRIGSHPRVWNTSKDMNSWYGQPTSYNSPSPISSFSGNPYNLPDHQVVPNQAGNAERWNRNQDHGSSWSSIRSRPVGPSGQSYEERHSTRSFSSQQSNQNFAQY</sequence>
<keyword evidence="2" id="KW-0863">Zinc-finger</keyword>
<evidence type="ECO:0000313" key="9">
    <source>
        <dbReference type="EMBL" id="KAJ8511208.1"/>
    </source>
</evidence>
<proteinExistence type="predicted"/>
<dbReference type="SUPFAM" id="SSF47592">
    <property type="entry name" value="SWIB/MDM2 domain"/>
    <property type="match status" value="1"/>
</dbReference>
<feature type="region of interest" description="Disordered" evidence="5">
    <location>
        <begin position="1"/>
        <end position="35"/>
    </location>
</feature>
<dbReference type="Pfam" id="PF25980">
    <property type="entry name" value="NERD_plant"/>
    <property type="match status" value="1"/>
</dbReference>
<feature type="domain" description="Plus3" evidence="7">
    <location>
        <begin position="442"/>
        <end position="575"/>
    </location>
</feature>
<dbReference type="InterPro" id="IPR036885">
    <property type="entry name" value="SWIB_MDM2_dom_sf"/>
</dbReference>
<dbReference type="Gene3D" id="3.30.1490.40">
    <property type="match status" value="1"/>
</dbReference>
<dbReference type="PANTHER" id="PTHR46695">
    <property type="entry name" value="ZINC FINGER CCCH DOMAIN-CONTAINING PROTEIN 44-RELATED"/>
    <property type="match status" value="1"/>
</dbReference>
<dbReference type="Gene3D" id="3.30.40.10">
    <property type="entry name" value="Zinc/RING finger domain, C3HC4 (zinc finger)"/>
    <property type="match status" value="1"/>
</dbReference>
<dbReference type="SMART" id="SM00151">
    <property type="entry name" value="SWIB"/>
    <property type="match status" value="1"/>
</dbReference>
<dbReference type="InterPro" id="IPR013083">
    <property type="entry name" value="Znf_RING/FYVE/PHD"/>
</dbReference>
<dbReference type="InterPro" id="IPR036128">
    <property type="entry name" value="Plus3-like_sf"/>
</dbReference>
<feature type="region of interest" description="Disordered" evidence="5">
    <location>
        <begin position="901"/>
        <end position="922"/>
    </location>
</feature>
<dbReference type="PROSITE" id="PS51925">
    <property type="entry name" value="SWIB_MDM2"/>
    <property type="match status" value="1"/>
</dbReference>
<keyword evidence="3" id="KW-0862">Zinc</keyword>
<dbReference type="SMART" id="SM00444">
    <property type="entry name" value="GYF"/>
    <property type="match status" value="1"/>
</dbReference>
<dbReference type="SUPFAM" id="SSF57903">
    <property type="entry name" value="FYVE/PHD zinc finger"/>
    <property type="match status" value="1"/>
</dbReference>
<gene>
    <name evidence="9" type="ORF">OPV22_001642</name>
</gene>
<dbReference type="InterPro" id="IPR035445">
    <property type="entry name" value="GYF-like_dom_sf"/>
</dbReference>
<feature type="region of interest" description="Disordered" evidence="5">
    <location>
        <begin position="253"/>
        <end position="302"/>
    </location>
</feature>
<dbReference type="CDD" id="cd10567">
    <property type="entry name" value="SWIB-MDM2_like"/>
    <property type="match status" value="1"/>
</dbReference>
<reference evidence="9 10" key="1">
    <citation type="submission" date="2022-12" db="EMBL/GenBank/DDBJ databases">
        <title>Chromosome-scale assembly of the Ensete ventricosum genome.</title>
        <authorList>
            <person name="Dussert Y."/>
            <person name="Stocks J."/>
            <person name="Wendawek A."/>
            <person name="Woldeyes F."/>
            <person name="Nichols R.A."/>
            <person name="Borrell J.S."/>
        </authorList>
    </citation>
    <scope>NUCLEOTIDE SEQUENCE [LARGE SCALE GENOMIC DNA]</scope>
    <source>
        <strain evidence="10">cv. Maze</strain>
        <tissue evidence="9">Seeds</tissue>
    </source>
</reference>
<evidence type="ECO:0000256" key="1">
    <source>
        <dbReference type="ARBA" id="ARBA00022723"/>
    </source>
</evidence>
<dbReference type="InterPro" id="IPR058668">
    <property type="entry name" value="NERD_dom"/>
</dbReference>
<feature type="compositionally biased region" description="Low complexity" evidence="5">
    <location>
        <begin position="1004"/>
        <end position="1017"/>
    </location>
</feature>
<dbReference type="CDD" id="cd00072">
    <property type="entry name" value="GYF"/>
    <property type="match status" value="1"/>
</dbReference>
<dbReference type="InterPro" id="IPR003169">
    <property type="entry name" value="GYF"/>
</dbReference>
<name>A0AAV8RV06_ENSVE</name>
<dbReference type="PROSITE" id="PS51360">
    <property type="entry name" value="PLUS3"/>
    <property type="match status" value="1"/>
</dbReference>
<dbReference type="InterPro" id="IPR011011">
    <property type="entry name" value="Znf_FYVE_PHD"/>
</dbReference>
<feature type="region of interest" description="Disordered" evidence="5">
    <location>
        <begin position="969"/>
        <end position="1017"/>
    </location>
</feature>
<dbReference type="SMART" id="SM00719">
    <property type="entry name" value="Plus3"/>
    <property type="match status" value="1"/>
</dbReference>
<comment type="caution">
    <text evidence="9">The sequence shown here is derived from an EMBL/GenBank/DDBJ whole genome shotgun (WGS) entry which is preliminary data.</text>
</comment>
<dbReference type="PANTHER" id="PTHR46695:SF4">
    <property type="entry name" value="ZINC FINGER CCCH DOMAIN-CONTAINING PROTEIN 44"/>
    <property type="match status" value="1"/>
</dbReference>
<evidence type="ECO:0000256" key="2">
    <source>
        <dbReference type="ARBA" id="ARBA00022771"/>
    </source>
</evidence>
<dbReference type="Pfam" id="PF02213">
    <property type="entry name" value="GYF"/>
    <property type="match status" value="1"/>
</dbReference>
<dbReference type="InterPro" id="IPR004343">
    <property type="entry name" value="Plus-3_dom"/>
</dbReference>
<dbReference type="Gene3D" id="3.90.70.200">
    <property type="entry name" value="Plus-3 domain"/>
    <property type="match status" value="1"/>
</dbReference>
<dbReference type="SUPFAM" id="SSF55277">
    <property type="entry name" value="GYF domain"/>
    <property type="match status" value="1"/>
</dbReference>
<dbReference type="GO" id="GO:0008270">
    <property type="term" value="F:zinc ion binding"/>
    <property type="evidence" value="ECO:0007669"/>
    <property type="project" value="UniProtKB-KW"/>
</dbReference>
<evidence type="ECO:0000256" key="4">
    <source>
        <dbReference type="ARBA" id="ARBA00023125"/>
    </source>
</evidence>
<feature type="domain" description="DM2" evidence="8">
    <location>
        <begin position="300"/>
        <end position="383"/>
    </location>
</feature>
<dbReference type="FunFam" id="3.30.40.10:FF:000303">
    <property type="entry name" value="Zinc finger CCCH domain-containing protein 19"/>
    <property type="match status" value="1"/>
</dbReference>
<dbReference type="AlphaFoldDB" id="A0AAV8RV06"/>
<dbReference type="Pfam" id="PF03126">
    <property type="entry name" value="Plus-3"/>
    <property type="match status" value="1"/>
</dbReference>
<organism evidence="9 10">
    <name type="scientific">Ensete ventricosum</name>
    <name type="common">Abyssinian banana</name>
    <name type="synonym">Musa ensete</name>
    <dbReference type="NCBI Taxonomy" id="4639"/>
    <lineage>
        <taxon>Eukaryota</taxon>
        <taxon>Viridiplantae</taxon>
        <taxon>Streptophyta</taxon>
        <taxon>Embryophyta</taxon>
        <taxon>Tracheophyta</taxon>
        <taxon>Spermatophyta</taxon>
        <taxon>Magnoliopsida</taxon>
        <taxon>Liliopsida</taxon>
        <taxon>Zingiberales</taxon>
        <taxon>Musaceae</taxon>
        <taxon>Ensete</taxon>
    </lineage>
</organism>
<dbReference type="Pfam" id="PF02201">
    <property type="entry name" value="SWIB"/>
    <property type="match status" value="1"/>
</dbReference>
<keyword evidence="4" id="KW-0238">DNA-binding</keyword>
<dbReference type="EMBL" id="JAQQAF010000001">
    <property type="protein sequence ID" value="KAJ8511208.1"/>
    <property type="molecule type" value="Genomic_DNA"/>
</dbReference>
<evidence type="ECO:0000259" key="7">
    <source>
        <dbReference type="PROSITE" id="PS51360"/>
    </source>
</evidence>
<keyword evidence="1" id="KW-0479">Metal-binding</keyword>
<dbReference type="Gene3D" id="1.10.245.10">
    <property type="entry name" value="SWIB/MDM2 domain"/>
    <property type="match status" value="1"/>
</dbReference>
<dbReference type="InterPro" id="IPR019835">
    <property type="entry name" value="SWIB_domain"/>
</dbReference>
<dbReference type="SUPFAM" id="SSF159042">
    <property type="entry name" value="Plus3-like"/>
    <property type="match status" value="1"/>
</dbReference>
<evidence type="ECO:0000256" key="5">
    <source>
        <dbReference type="SAM" id="MobiDB-lite"/>
    </source>
</evidence>
<evidence type="ECO:0008006" key="11">
    <source>
        <dbReference type="Google" id="ProtNLM"/>
    </source>
</evidence>
<evidence type="ECO:0000259" key="6">
    <source>
        <dbReference type="PROSITE" id="PS50829"/>
    </source>
</evidence>
<protein>
    <recommendedName>
        <fullName evidence="11">GYF domain-containing protein</fullName>
    </recommendedName>
</protein>
<accession>A0AAV8RV06</accession>
<keyword evidence="10" id="KW-1185">Reference proteome</keyword>
<feature type="domain" description="GYF" evidence="6">
    <location>
        <begin position="764"/>
        <end position="818"/>
    </location>
</feature>